<evidence type="ECO:0000256" key="4">
    <source>
        <dbReference type="ARBA" id="ARBA00022989"/>
    </source>
</evidence>
<accession>A0ABU8RJA0</accession>
<evidence type="ECO:0000256" key="3">
    <source>
        <dbReference type="ARBA" id="ARBA00022692"/>
    </source>
</evidence>
<dbReference type="InterPro" id="IPR011701">
    <property type="entry name" value="MFS"/>
</dbReference>
<dbReference type="InterPro" id="IPR036259">
    <property type="entry name" value="MFS_trans_sf"/>
</dbReference>
<protein>
    <submittedName>
        <fullName evidence="8">RbtT/DalT/CsbX family MFS transporter</fullName>
    </submittedName>
</protein>
<feature type="transmembrane region" description="Helical" evidence="6">
    <location>
        <begin position="412"/>
        <end position="433"/>
    </location>
</feature>
<feature type="transmembrane region" description="Helical" evidence="6">
    <location>
        <begin position="160"/>
        <end position="184"/>
    </location>
</feature>
<dbReference type="NCBIfam" id="TIGR00897">
    <property type="entry name" value="2A0118"/>
    <property type="match status" value="1"/>
</dbReference>
<evidence type="ECO:0000256" key="2">
    <source>
        <dbReference type="ARBA" id="ARBA00022475"/>
    </source>
</evidence>
<dbReference type="Gene3D" id="1.20.1250.20">
    <property type="entry name" value="MFS general substrate transporter like domains"/>
    <property type="match status" value="2"/>
</dbReference>
<gene>
    <name evidence="8" type="ORF">WDZ17_07655</name>
</gene>
<feature type="domain" description="Major facilitator superfamily (MFS) profile" evidence="7">
    <location>
        <begin position="33"/>
        <end position="437"/>
    </location>
</feature>
<name>A0ABU8RJA0_9ACTN</name>
<feature type="transmembrane region" description="Helical" evidence="6">
    <location>
        <begin position="382"/>
        <end position="406"/>
    </location>
</feature>
<dbReference type="SUPFAM" id="SSF103473">
    <property type="entry name" value="MFS general substrate transporter"/>
    <property type="match status" value="1"/>
</dbReference>
<keyword evidence="3 6" id="KW-0812">Transmembrane</keyword>
<feature type="transmembrane region" description="Helical" evidence="6">
    <location>
        <begin position="346"/>
        <end position="370"/>
    </location>
</feature>
<dbReference type="PANTHER" id="PTHR43124">
    <property type="entry name" value="PURINE EFFLUX PUMP PBUE"/>
    <property type="match status" value="1"/>
</dbReference>
<sequence>MSAQSHSSAGGAGGTAAAVGAGGRLARLGIPYPLRWGFLGVLVFMTGHGVESNFIEPHMTEAVGADNVVATIIAIYGVAVIVGSYLSGALSDLFGPRKIMLLGFLVWMVFQVLFIGALATGSTALVLVTYFFRGFGYPLFAFAFLVWINSVVSVERNGVAVGWFYVMFTGGLPTLGSLFALGAIPALGGGYQGETGAMIASMALVVAGFLLVWLKVKEEHGYRRLAPAGESAGRVMTSGLRLTAREPKVLMGFLVRLINTSPQYGMFIVLPTVIATEREFGQSRWLLMTVFVYAGNILVNALFGQVGDRIGWVRTVRWFGIFGSSLGLLAWWYVPQAVPAGSDWGYWLSVLAGVAFGVLLAGFVPMGAIMPNLVPEHKGAAMAMYTTAAGGAAFSGAAVVAVVQAFGGGGQAVVWSFVGLYAVAFVLVGFLTVPQDEASAHALLEEREAELGVEHRG</sequence>
<dbReference type="InterPro" id="IPR004748">
    <property type="entry name" value="Polyol_permease-like"/>
</dbReference>
<feature type="transmembrane region" description="Helical" evidence="6">
    <location>
        <begin position="249"/>
        <end position="273"/>
    </location>
</feature>
<evidence type="ECO:0000313" key="8">
    <source>
        <dbReference type="EMBL" id="MEJ5945172.1"/>
    </source>
</evidence>
<organism evidence="8 9">
    <name type="scientific">Pseudokineococcus basanitobsidens</name>
    <dbReference type="NCBI Taxonomy" id="1926649"/>
    <lineage>
        <taxon>Bacteria</taxon>
        <taxon>Bacillati</taxon>
        <taxon>Actinomycetota</taxon>
        <taxon>Actinomycetes</taxon>
        <taxon>Kineosporiales</taxon>
        <taxon>Kineosporiaceae</taxon>
        <taxon>Pseudokineococcus</taxon>
    </lineage>
</organism>
<dbReference type="InterPro" id="IPR020846">
    <property type="entry name" value="MFS_dom"/>
</dbReference>
<reference evidence="8 9" key="1">
    <citation type="journal article" date="2017" name="Int. J. Syst. Evol. Microbiol.">
        <title>Pseudokineococcus basanitobsidens sp. nov., isolated from volcanic rock.</title>
        <authorList>
            <person name="Lee D.W."/>
            <person name="Park M.Y."/>
            <person name="Kim J.J."/>
            <person name="Kim B.S."/>
        </authorList>
    </citation>
    <scope>NUCLEOTIDE SEQUENCE [LARGE SCALE GENOMIC DNA]</scope>
    <source>
        <strain evidence="8 9">DSM 103726</strain>
    </source>
</reference>
<evidence type="ECO:0000256" key="5">
    <source>
        <dbReference type="ARBA" id="ARBA00023136"/>
    </source>
</evidence>
<proteinExistence type="predicted"/>
<dbReference type="InterPro" id="IPR050189">
    <property type="entry name" value="MFS_Efflux_Transporters"/>
</dbReference>
<comment type="caution">
    <text evidence="8">The sequence shown here is derived from an EMBL/GenBank/DDBJ whole genome shotgun (WGS) entry which is preliminary data.</text>
</comment>
<feature type="transmembrane region" description="Helical" evidence="6">
    <location>
        <begin position="99"/>
        <end position="119"/>
    </location>
</feature>
<feature type="transmembrane region" description="Helical" evidence="6">
    <location>
        <begin position="315"/>
        <end position="334"/>
    </location>
</feature>
<dbReference type="RefSeq" id="WP_339574556.1">
    <property type="nucleotide sequence ID" value="NZ_JBBIAA010000006.1"/>
</dbReference>
<feature type="transmembrane region" description="Helical" evidence="6">
    <location>
        <begin position="67"/>
        <end position="87"/>
    </location>
</feature>
<keyword evidence="5 6" id="KW-0472">Membrane</keyword>
<feature type="transmembrane region" description="Helical" evidence="6">
    <location>
        <begin position="196"/>
        <end position="214"/>
    </location>
</feature>
<evidence type="ECO:0000256" key="6">
    <source>
        <dbReference type="SAM" id="Phobius"/>
    </source>
</evidence>
<keyword evidence="9" id="KW-1185">Reference proteome</keyword>
<evidence type="ECO:0000259" key="7">
    <source>
        <dbReference type="PROSITE" id="PS50850"/>
    </source>
</evidence>
<feature type="transmembrane region" description="Helical" evidence="6">
    <location>
        <begin position="285"/>
        <end position="303"/>
    </location>
</feature>
<comment type="subcellular location">
    <subcellularLocation>
        <location evidence="1">Cell membrane</location>
        <topology evidence="1">Multi-pass membrane protein</topology>
    </subcellularLocation>
</comment>
<keyword evidence="4 6" id="KW-1133">Transmembrane helix</keyword>
<evidence type="ECO:0000313" key="9">
    <source>
        <dbReference type="Proteomes" id="UP001387100"/>
    </source>
</evidence>
<dbReference type="Pfam" id="PF07690">
    <property type="entry name" value="MFS_1"/>
    <property type="match status" value="1"/>
</dbReference>
<feature type="transmembrane region" description="Helical" evidence="6">
    <location>
        <begin position="125"/>
        <end position="148"/>
    </location>
</feature>
<keyword evidence="2" id="KW-1003">Cell membrane</keyword>
<evidence type="ECO:0000256" key="1">
    <source>
        <dbReference type="ARBA" id="ARBA00004651"/>
    </source>
</evidence>
<dbReference type="Proteomes" id="UP001387100">
    <property type="component" value="Unassembled WGS sequence"/>
</dbReference>
<dbReference type="PANTHER" id="PTHR43124:SF3">
    <property type="entry name" value="CHLORAMPHENICOL EFFLUX PUMP RV0191"/>
    <property type="match status" value="1"/>
</dbReference>
<dbReference type="EMBL" id="JBBIAA010000006">
    <property type="protein sequence ID" value="MEJ5945172.1"/>
    <property type="molecule type" value="Genomic_DNA"/>
</dbReference>
<dbReference type="PROSITE" id="PS50850">
    <property type="entry name" value="MFS"/>
    <property type="match status" value="1"/>
</dbReference>